<dbReference type="PANTHER" id="PTHR45783:SF3">
    <property type="entry name" value="KINESIN LIGHT CHAIN"/>
    <property type="match status" value="1"/>
</dbReference>
<dbReference type="InterPro" id="IPR002151">
    <property type="entry name" value="Kinesin_light"/>
</dbReference>
<keyword evidence="5" id="KW-0677">Repeat</keyword>
<dbReference type="SUPFAM" id="SSF48452">
    <property type="entry name" value="TPR-like"/>
    <property type="match status" value="1"/>
</dbReference>
<dbReference type="EMBL" id="JAMPKX010000014">
    <property type="protein sequence ID" value="MEP0949662.1"/>
    <property type="molecule type" value="Genomic_DNA"/>
</dbReference>
<evidence type="ECO:0000256" key="8">
    <source>
        <dbReference type="ARBA" id="ARBA00023175"/>
    </source>
</evidence>
<evidence type="ECO:0000256" key="1">
    <source>
        <dbReference type="ARBA" id="ARBA00004245"/>
    </source>
</evidence>
<evidence type="ECO:0000313" key="10">
    <source>
        <dbReference type="EMBL" id="MEP0949662.1"/>
    </source>
</evidence>
<reference evidence="10 11" key="1">
    <citation type="submission" date="2022-04" db="EMBL/GenBank/DDBJ databases">
        <title>Positive selection, recombination, and allopatry shape intraspecific diversity of widespread and dominant cyanobacteria.</title>
        <authorList>
            <person name="Wei J."/>
            <person name="Shu W."/>
            <person name="Hu C."/>
        </authorList>
    </citation>
    <scope>NUCLEOTIDE SEQUENCE [LARGE SCALE GENOMIC DNA]</scope>
    <source>
        <strain evidence="10 11">DQ-A4</strain>
    </source>
</reference>
<evidence type="ECO:0000256" key="5">
    <source>
        <dbReference type="ARBA" id="ARBA00022737"/>
    </source>
</evidence>
<sequence length="68" mass="7703">MKQSLSEAHPAVARSLNNLALLYESQGRYKEAELLYLEASAMMKQFLGEAHPETITVRQNLERLVAEL</sequence>
<dbReference type="InterPro" id="IPR019734">
    <property type="entry name" value="TPR_rpt"/>
</dbReference>
<dbReference type="SMART" id="SM00028">
    <property type="entry name" value="TPR"/>
    <property type="match status" value="1"/>
</dbReference>
<keyword evidence="3" id="KW-0963">Cytoplasm</keyword>
<accession>A0ABV0KAA7</accession>
<comment type="similarity">
    <text evidence="2">Belongs to the kinesin light chain family.</text>
</comment>
<dbReference type="InterPro" id="IPR011990">
    <property type="entry name" value="TPR-like_helical_dom_sf"/>
</dbReference>
<dbReference type="Pfam" id="PF13374">
    <property type="entry name" value="TPR_10"/>
    <property type="match status" value="1"/>
</dbReference>
<dbReference type="PANTHER" id="PTHR45783">
    <property type="entry name" value="KINESIN LIGHT CHAIN"/>
    <property type="match status" value="1"/>
</dbReference>
<evidence type="ECO:0000313" key="11">
    <source>
        <dbReference type="Proteomes" id="UP001482513"/>
    </source>
</evidence>
<evidence type="ECO:0000256" key="3">
    <source>
        <dbReference type="ARBA" id="ARBA00022490"/>
    </source>
</evidence>
<keyword evidence="4" id="KW-0493">Microtubule</keyword>
<name>A0ABV0KAA7_9CYAN</name>
<gene>
    <name evidence="10" type="ORF">NC992_22480</name>
</gene>
<evidence type="ECO:0000256" key="4">
    <source>
        <dbReference type="ARBA" id="ARBA00022701"/>
    </source>
</evidence>
<keyword evidence="9" id="KW-0206">Cytoskeleton</keyword>
<keyword evidence="11" id="KW-1185">Reference proteome</keyword>
<dbReference type="RefSeq" id="WP_190707693.1">
    <property type="nucleotide sequence ID" value="NZ_JAMPKX010000014.1"/>
</dbReference>
<evidence type="ECO:0000256" key="9">
    <source>
        <dbReference type="ARBA" id="ARBA00023212"/>
    </source>
</evidence>
<proteinExistence type="inferred from homology"/>
<keyword evidence="6" id="KW-0802">TPR repeat</keyword>
<organism evidence="10 11">
    <name type="scientific">Leptolyngbya subtilissima DQ-A4</name>
    <dbReference type="NCBI Taxonomy" id="2933933"/>
    <lineage>
        <taxon>Bacteria</taxon>
        <taxon>Bacillati</taxon>
        <taxon>Cyanobacteriota</taxon>
        <taxon>Cyanophyceae</taxon>
        <taxon>Leptolyngbyales</taxon>
        <taxon>Leptolyngbyaceae</taxon>
        <taxon>Leptolyngbya group</taxon>
        <taxon>Leptolyngbya</taxon>
    </lineage>
</organism>
<comment type="caution">
    <text evidence="10">The sequence shown here is derived from an EMBL/GenBank/DDBJ whole genome shotgun (WGS) entry which is preliminary data.</text>
</comment>
<keyword evidence="7" id="KW-0175">Coiled coil</keyword>
<protein>
    <submittedName>
        <fullName evidence="10">Tetratricopeptide repeat protein</fullName>
    </submittedName>
</protein>
<keyword evidence="8" id="KW-0505">Motor protein</keyword>
<dbReference type="Proteomes" id="UP001482513">
    <property type="component" value="Unassembled WGS sequence"/>
</dbReference>
<dbReference type="Gene3D" id="1.25.40.10">
    <property type="entry name" value="Tetratricopeptide repeat domain"/>
    <property type="match status" value="1"/>
</dbReference>
<comment type="subcellular location">
    <subcellularLocation>
        <location evidence="1">Cytoplasm</location>
        <location evidence="1">Cytoskeleton</location>
    </subcellularLocation>
</comment>
<evidence type="ECO:0000256" key="6">
    <source>
        <dbReference type="ARBA" id="ARBA00022803"/>
    </source>
</evidence>
<evidence type="ECO:0000256" key="7">
    <source>
        <dbReference type="ARBA" id="ARBA00023054"/>
    </source>
</evidence>
<evidence type="ECO:0000256" key="2">
    <source>
        <dbReference type="ARBA" id="ARBA00009622"/>
    </source>
</evidence>